<evidence type="ECO:0000313" key="2">
    <source>
        <dbReference type="Proteomes" id="UP000735302"/>
    </source>
</evidence>
<dbReference type="AlphaFoldDB" id="A0AAV4E0G4"/>
<organism evidence="1 2">
    <name type="scientific">Plakobranchus ocellatus</name>
    <dbReference type="NCBI Taxonomy" id="259542"/>
    <lineage>
        <taxon>Eukaryota</taxon>
        <taxon>Metazoa</taxon>
        <taxon>Spiralia</taxon>
        <taxon>Lophotrochozoa</taxon>
        <taxon>Mollusca</taxon>
        <taxon>Gastropoda</taxon>
        <taxon>Heterobranchia</taxon>
        <taxon>Euthyneura</taxon>
        <taxon>Panpulmonata</taxon>
        <taxon>Sacoglossa</taxon>
        <taxon>Placobranchoidea</taxon>
        <taxon>Plakobranchidae</taxon>
        <taxon>Plakobranchus</taxon>
    </lineage>
</organism>
<dbReference type="EMBL" id="BLXT01008518">
    <property type="protein sequence ID" value="GFO49830.1"/>
    <property type="molecule type" value="Genomic_DNA"/>
</dbReference>
<accession>A0AAV4E0G4</accession>
<reference evidence="1 2" key="1">
    <citation type="journal article" date="2021" name="Elife">
        <title>Chloroplast acquisition without the gene transfer in kleptoplastic sea slugs, Plakobranchus ocellatus.</title>
        <authorList>
            <person name="Maeda T."/>
            <person name="Takahashi S."/>
            <person name="Yoshida T."/>
            <person name="Shimamura S."/>
            <person name="Takaki Y."/>
            <person name="Nagai Y."/>
            <person name="Toyoda A."/>
            <person name="Suzuki Y."/>
            <person name="Arimoto A."/>
            <person name="Ishii H."/>
            <person name="Satoh N."/>
            <person name="Nishiyama T."/>
            <person name="Hasebe M."/>
            <person name="Maruyama T."/>
            <person name="Minagawa J."/>
            <person name="Obokata J."/>
            <person name="Shigenobu S."/>
        </authorList>
    </citation>
    <scope>NUCLEOTIDE SEQUENCE [LARGE SCALE GENOMIC DNA]</scope>
</reference>
<dbReference type="Proteomes" id="UP000735302">
    <property type="component" value="Unassembled WGS sequence"/>
</dbReference>
<evidence type="ECO:0000313" key="1">
    <source>
        <dbReference type="EMBL" id="GFO49830.1"/>
    </source>
</evidence>
<gene>
    <name evidence="1" type="ORF">PoB_007633500</name>
</gene>
<protein>
    <submittedName>
        <fullName evidence="1">Uncharacterized protein</fullName>
    </submittedName>
</protein>
<sequence>MASKKPITIDEVYRQLLAEDQLTEDSSCSSDEPLEETSQINVDIDMEANQPPSVDQTLGAHNIGHAMMLTHSLPRPNSFGLSIYTARCRDRTPSV</sequence>
<comment type="caution">
    <text evidence="1">The sequence shown here is derived from an EMBL/GenBank/DDBJ whole genome shotgun (WGS) entry which is preliminary data.</text>
</comment>
<keyword evidence="2" id="KW-1185">Reference proteome</keyword>
<name>A0AAV4E0G4_9GAST</name>
<proteinExistence type="predicted"/>